<dbReference type="Gene3D" id="3.40.720.10">
    <property type="entry name" value="Alkaline Phosphatase, subunit A"/>
    <property type="match status" value="1"/>
</dbReference>
<dbReference type="EMBL" id="MQUB01000001">
    <property type="protein sequence ID" value="PQB03741.1"/>
    <property type="molecule type" value="Genomic_DNA"/>
</dbReference>
<feature type="binding site" evidence="9 12">
    <location>
        <begin position="258"/>
        <end position="261"/>
    </location>
    <ligand>
        <name>substrate</name>
    </ligand>
</feature>
<dbReference type="NCBIfam" id="TIGR01307">
    <property type="entry name" value="pgm_bpd_ind"/>
    <property type="match status" value="1"/>
</dbReference>
<dbReference type="InterPro" id="IPR011258">
    <property type="entry name" value="BPG-indep_PGM_N"/>
</dbReference>
<sequence>MNKKVMLMILDGWGITQDPAVSAVAQANTPFVDSLSGKYAHAELRTDGMNVGLPEGQMGNSEVGHMNLGAGRIVYQDLAKVNMAVQNGSLAKEAVLQGAFEYAKKEGRNVHFLGLLSDGGVHSHIDHLKGLIQAAEQADVPNYFVHSFTDGRDVDPHSGKGFVEDIQKTMDDHGGKLASVIGRYYAMDRDKRWERVKEAYDLLVHGIGSPSNDAAKSIQTSYDQGVTDEFIKPIVMMEGDQPVATIQTGDVVIFFNFRTDRGRQLTEVLSQEANEAFQMQPLDLYYVTLTNYDDTYKGVKVIYNKENIDQTLGEVLQTNGKRQVRIAETEKYPHVTFFFNGGREKPFEGEERILCPSPKVATYDLKPEMSAFDVRDKILPVLEKGEVDFICLNFANPDMVGHTGDMIAAMKACETVDNCTEAIVDQAQKSGYAVLIIADHGNAETMKNPDGSSHTAHTTNPVPFYLVDNDVKSLSNGVLGDIAPTILSLMGLDQPEEMTGTSLI</sequence>
<dbReference type="InterPro" id="IPR036646">
    <property type="entry name" value="PGAM_B_sf"/>
</dbReference>
<dbReference type="GO" id="GO:0004619">
    <property type="term" value="F:phosphoglycerate mutase activity"/>
    <property type="evidence" value="ECO:0007669"/>
    <property type="project" value="UniProtKB-UniRule"/>
</dbReference>
<evidence type="ECO:0000256" key="1">
    <source>
        <dbReference type="ARBA" id="ARBA00000370"/>
    </source>
</evidence>
<feature type="binding site" evidence="9 13">
    <location>
        <position position="457"/>
    </location>
    <ligand>
        <name>Mn(2+)</name>
        <dbReference type="ChEBI" id="CHEBI:29035"/>
        <label>1</label>
    </ligand>
</feature>
<dbReference type="InterPro" id="IPR017850">
    <property type="entry name" value="Alkaline_phosphatase_core_sf"/>
</dbReference>
<feature type="binding site" evidence="9 12">
    <location>
        <position position="331"/>
    </location>
    <ligand>
        <name>substrate</name>
    </ligand>
</feature>
<keyword evidence="8 9" id="KW-0413">Isomerase</keyword>
<evidence type="ECO:0000256" key="4">
    <source>
        <dbReference type="ARBA" id="ARBA00008819"/>
    </source>
</evidence>
<keyword evidence="7 9" id="KW-0464">Manganese</keyword>
<feature type="binding site" evidence="9 12">
    <location>
        <position position="189"/>
    </location>
    <ligand>
        <name>substrate</name>
    </ligand>
</feature>
<feature type="active site" description="Phosphoserine intermediate" evidence="9 11">
    <location>
        <position position="61"/>
    </location>
</feature>
<dbReference type="GO" id="GO:0005829">
    <property type="term" value="C:cytosol"/>
    <property type="evidence" value="ECO:0007669"/>
    <property type="project" value="TreeGrafter"/>
</dbReference>
<keyword evidence="5 9" id="KW-0479">Metal-binding</keyword>
<feature type="domain" description="BPG-independent PGAM N-terminal" evidence="15">
    <location>
        <begin position="81"/>
        <end position="294"/>
    </location>
</feature>
<evidence type="ECO:0000259" key="15">
    <source>
        <dbReference type="Pfam" id="PF06415"/>
    </source>
</evidence>
<dbReference type="SUPFAM" id="SSF64158">
    <property type="entry name" value="2,3-Bisphosphoglycerate-independent phosphoglycerate mutase, substrate-binding domain"/>
    <property type="match status" value="1"/>
</dbReference>
<dbReference type="Gene3D" id="3.40.1450.10">
    <property type="entry name" value="BPG-independent phosphoglycerate mutase, domain B"/>
    <property type="match status" value="1"/>
</dbReference>
<evidence type="ECO:0000256" key="8">
    <source>
        <dbReference type="ARBA" id="ARBA00023235"/>
    </source>
</evidence>
<dbReference type="CDD" id="cd16010">
    <property type="entry name" value="iPGM"/>
    <property type="match status" value="1"/>
</dbReference>
<dbReference type="InterPro" id="IPR006124">
    <property type="entry name" value="Metalloenzyme"/>
</dbReference>
<dbReference type="PIRSF" id="PIRSF001492">
    <property type="entry name" value="IPGAM"/>
    <property type="match status" value="1"/>
</dbReference>
<dbReference type="UniPathway" id="UPA00109">
    <property type="reaction ID" value="UER00186"/>
</dbReference>
<comment type="function">
    <text evidence="2 9">Catalyzes the interconversion of 2-phosphoglycerate and 3-phosphoglycerate.</text>
</comment>
<keyword evidence="6 9" id="KW-0324">Glycolysis</keyword>
<dbReference type="HAMAP" id="MF_01038">
    <property type="entry name" value="GpmI"/>
    <property type="match status" value="1"/>
</dbReference>
<dbReference type="GO" id="GO:0030145">
    <property type="term" value="F:manganese ion binding"/>
    <property type="evidence" value="ECO:0007669"/>
    <property type="project" value="UniProtKB-UniRule"/>
</dbReference>
<evidence type="ECO:0000256" key="5">
    <source>
        <dbReference type="ARBA" id="ARBA00022723"/>
    </source>
</evidence>
<evidence type="ECO:0000256" key="2">
    <source>
        <dbReference type="ARBA" id="ARBA00002315"/>
    </source>
</evidence>
<feature type="binding site" evidence="9 13">
    <location>
        <position position="402"/>
    </location>
    <ligand>
        <name>Mn(2+)</name>
        <dbReference type="ChEBI" id="CHEBI:29035"/>
        <label>1</label>
    </ligand>
</feature>
<evidence type="ECO:0000256" key="7">
    <source>
        <dbReference type="ARBA" id="ARBA00023211"/>
    </source>
</evidence>
<feature type="binding site" evidence="9 13">
    <location>
        <position position="439"/>
    </location>
    <ligand>
        <name>Mn(2+)</name>
        <dbReference type="ChEBI" id="CHEBI:29035"/>
        <label>2</label>
    </ligand>
</feature>
<proteinExistence type="inferred from homology"/>
<name>A0A2S7KMC1_9FLAO</name>
<dbReference type="Pfam" id="PF06415">
    <property type="entry name" value="iPGM_N"/>
    <property type="match status" value="1"/>
</dbReference>
<feature type="binding site" evidence="9 12">
    <location>
        <begin position="152"/>
        <end position="153"/>
    </location>
    <ligand>
        <name>substrate</name>
    </ligand>
</feature>
<keyword evidence="17" id="KW-1185">Reference proteome</keyword>
<feature type="binding site" evidence="9 12">
    <location>
        <position position="122"/>
    </location>
    <ligand>
        <name>substrate</name>
    </ligand>
</feature>
<comment type="caution">
    <text evidence="16">The sequence shown here is derived from an EMBL/GenBank/DDBJ whole genome shotgun (WGS) entry which is preliminary data.</text>
</comment>
<dbReference type="Pfam" id="PF01676">
    <property type="entry name" value="Metalloenzyme"/>
    <property type="match status" value="1"/>
</dbReference>
<dbReference type="Proteomes" id="UP000239800">
    <property type="component" value="Unassembled WGS sequence"/>
</dbReference>
<feature type="binding site" evidence="9 12">
    <location>
        <position position="183"/>
    </location>
    <ligand>
        <name>substrate</name>
    </ligand>
</feature>
<dbReference type="InterPro" id="IPR005995">
    <property type="entry name" value="Pgm_bpd_ind"/>
</dbReference>
<dbReference type="RefSeq" id="WP_104811661.1">
    <property type="nucleotide sequence ID" value="NZ_MQUB01000001.1"/>
</dbReference>
<comment type="similarity">
    <text evidence="4 9">Belongs to the BPG-independent phosphoglycerate mutase family.</text>
</comment>
<reference evidence="16 17" key="1">
    <citation type="submission" date="2016-11" db="EMBL/GenBank/DDBJ databases">
        <title>Trade-off between light-utilization and light-protection in marine flavobacteria.</title>
        <authorList>
            <person name="Kumagai Y."/>
        </authorList>
    </citation>
    <scope>NUCLEOTIDE SEQUENCE [LARGE SCALE GENOMIC DNA]</scope>
    <source>
        <strain evidence="16 17">NBRC 107741</strain>
    </source>
</reference>
<dbReference type="EC" id="5.4.2.12" evidence="9 10"/>
<evidence type="ECO:0000256" key="13">
    <source>
        <dbReference type="PIRSR" id="PIRSR001492-3"/>
    </source>
</evidence>
<evidence type="ECO:0000256" key="11">
    <source>
        <dbReference type="PIRSR" id="PIRSR001492-1"/>
    </source>
</evidence>
<dbReference type="GO" id="GO:0006096">
    <property type="term" value="P:glycolytic process"/>
    <property type="evidence" value="ECO:0007669"/>
    <property type="project" value="UniProtKB-UniRule"/>
</dbReference>
<evidence type="ECO:0000256" key="9">
    <source>
        <dbReference type="HAMAP-Rule" id="MF_01038"/>
    </source>
</evidence>
<dbReference type="FunFam" id="3.40.1450.10:FF:000002">
    <property type="entry name" value="2,3-bisphosphoglycerate-independent phosphoglycerate mutase"/>
    <property type="match status" value="1"/>
</dbReference>
<evidence type="ECO:0000256" key="6">
    <source>
        <dbReference type="ARBA" id="ARBA00023152"/>
    </source>
</evidence>
<organism evidence="16 17">
    <name type="scientific">Aureitalea marina</name>
    <dbReference type="NCBI Taxonomy" id="930804"/>
    <lineage>
        <taxon>Bacteria</taxon>
        <taxon>Pseudomonadati</taxon>
        <taxon>Bacteroidota</taxon>
        <taxon>Flavobacteriia</taxon>
        <taxon>Flavobacteriales</taxon>
        <taxon>Flavobacteriaceae</taxon>
        <taxon>Aureitalea</taxon>
    </lineage>
</organism>
<dbReference type="PANTHER" id="PTHR31637">
    <property type="entry name" value="2,3-BISPHOSPHOGLYCERATE-INDEPENDENT PHOSPHOGLYCERATE MUTASE"/>
    <property type="match status" value="1"/>
</dbReference>
<comment type="pathway">
    <text evidence="3 9">Carbohydrate degradation; glycolysis; pyruvate from D-glyceraldehyde 3-phosphate: step 3/5.</text>
</comment>
<dbReference type="OrthoDB" id="9800863at2"/>
<feature type="binding site" evidence="9 13">
    <location>
        <position position="61"/>
    </location>
    <ligand>
        <name>Mn(2+)</name>
        <dbReference type="ChEBI" id="CHEBI:29035"/>
        <label>2</label>
    </ligand>
</feature>
<feature type="binding site" evidence="9 13">
    <location>
        <position position="440"/>
    </location>
    <ligand>
        <name>Mn(2+)</name>
        <dbReference type="ChEBI" id="CHEBI:29035"/>
        <label>2</label>
    </ligand>
</feature>
<evidence type="ECO:0000259" key="14">
    <source>
        <dbReference type="Pfam" id="PF01676"/>
    </source>
</evidence>
<dbReference type="PANTHER" id="PTHR31637:SF0">
    <property type="entry name" value="2,3-BISPHOSPHOGLYCERATE-INDEPENDENT PHOSPHOGLYCERATE MUTASE"/>
    <property type="match status" value="1"/>
</dbReference>
<feature type="binding site" evidence="9 13">
    <location>
        <position position="398"/>
    </location>
    <ligand>
        <name>Mn(2+)</name>
        <dbReference type="ChEBI" id="CHEBI:29035"/>
        <label>1</label>
    </ligand>
</feature>
<feature type="domain" description="Metalloenzyme" evidence="14">
    <location>
        <begin position="3"/>
        <end position="493"/>
    </location>
</feature>
<evidence type="ECO:0000256" key="3">
    <source>
        <dbReference type="ARBA" id="ARBA00004798"/>
    </source>
</evidence>
<evidence type="ECO:0000256" key="12">
    <source>
        <dbReference type="PIRSR" id="PIRSR001492-2"/>
    </source>
</evidence>
<gene>
    <name evidence="9" type="primary">gpmI</name>
    <name evidence="16" type="ORF">BST85_01600</name>
</gene>
<feature type="binding site" evidence="9 13">
    <location>
        <position position="11"/>
    </location>
    <ligand>
        <name>Mn(2+)</name>
        <dbReference type="ChEBI" id="CHEBI:29035"/>
        <label>2</label>
    </ligand>
</feature>
<accession>A0A2S7KMC1</accession>
<dbReference type="GO" id="GO:0006007">
    <property type="term" value="P:glucose catabolic process"/>
    <property type="evidence" value="ECO:0007669"/>
    <property type="project" value="InterPro"/>
</dbReference>
<evidence type="ECO:0000313" key="17">
    <source>
        <dbReference type="Proteomes" id="UP000239800"/>
    </source>
</evidence>
<comment type="cofactor">
    <cofactor evidence="9">
        <name>Mn(2+)</name>
        <dbReference type="ChEBI" id="CHEBI:29035"/>
    </cofactor>
    <text evidence="9">Binds 2 manganese ions per subunit.</text>
</comment>
<comment type="catalytic activity">
    <reaction evidence="1 9">
        <text>(2R)-2-phosphoglycerate = (2R)-3-phosphoglycerate</text>
        <dbReference type="Rhea" id="RHEA:15901"/>
        <dbReference type="ChEBI" id="CHEBI:58272"/>
        <dbReference type="ChEBI" id="CHEBI:58289"/>
        <dbReference type="EC" id="5.4.2.12"/>
    </reaction>
</comment>
<comment type="subunit">
    <text evidence="9">Monomer.</text>
</comment>
<evidence type="ECO:0000313" key="16">
    <source>
        <dbReference type="EMBL" id="PQB03741.1"/>
    </source>
</evidence>
<protein>
    <recommendedName>
        <fullName evidence="9 10">2,3-bisphosphoglycerate-independent phosphoglycerate mutase</fullName>
        <shortName evidence="9">BPG-independent PGAM</shortName>
        <shortName evidence="9">Phosphoglyceromutase</shortName>
        <shortName evidence="9">iPGM</shortName>
        <ecNumber evidence="9 10">5.4.2.12</ecNumber>
    </recommendedName>
</protein>
<evidence type="ECO:0000256" key="10">
    <source>
        <dbReference type="NCBIfam" id="TIGR01307"/>
    </source>
</evidence>
<dbReference type="SUPFAM" id="SSF53649">
    <property type="entry name" value="Alkaline phosphatase-like"/>
    <property type="match status" value="1"/>
</dbReference>
<dbReference type="AlphaFoldDB" id="A0A2S7KMC1"/>